<comment type="caution">
    <text evidence="2">The sequence shown here is derived from an EMBL/GenBank/DDBJ whole genome shotgun (WGS) entry which is preliminary data.</text>
</comment>
<name>A0A2I0IID8_PUNGR</name>
<sequence length="156" mass="17621">MASEVQPRSNAVHAGERVKIETLVTDEDWGQDQPMSFEDDDHKQTHGPDNVKMDLSIRDDDDSNTDEEHVRECGQPQPVRPSHNPHEKQRKLSNERDFPPKLTATVRESLAGACGSVNGLKFGLGLGIQWPKTTGMWFGLWRMTRLGKFEVQNGKK</sequence>
<gene>
    <name evidence="2" type="ORF">CRG98_036565</name>
</gene>
<dbReference type="EMBL" id="PGOL01003088">
    <property type="protein sequence ID" value="PKI43086.1"/>
    <property type="molecule type" value="Genomic_DNA"/>
</dbReference>
<dbReference type="AlphaFoldDB" id="A0A2I0IID8"/>
<feature type="compositionally biased region" description="Basic and acidic residues" evidence="1">
    <location>
        <begin position="84"/>
        <end position="99"/>
    </location>
</feature>
<evidence type="ECO:0000256" key="1">
    <source>
        <dbReference type="SAM" id="MobiDB-lite"/>
    </source>
</evidence>
<protein>
    <submittedName>
        <fullName evidence="2">Uncharacterized protein</fullName>
    </submittedName>
</protein>
<evidence type="ECO:0000313" key="2">
    <source>
        <dbReference type="EMBL" id="PKI43086.1"/>
    </source>
</evidence>
<dbReference type="Proteomes" id="UP000233551">
    <property type="component" value="Unassembled WGS sequence"/>
</dbReference>
<reference evidence="2 3" key="1">
    <citation type="submission" date="2017-11" db="EMBL/GenBank/DDBJ databases">
        <title>De-novo sequencing of pomegranate (Punica granatum L.) genome.</title>
        <authorList>
            <person name="Akparov Z."/>
            <person name="Amiraslanov A."/>
            <person name="Hajiyeva S."/>
            <person name="Abbasov M."/>
            <person name="Kaur K."/>
            <person name="Hamwieh A."/>
            <person name="Solovyev V."/>
            <person name="Salamov A."/>
            <person name="Braich B."/>
            <person name="Kosarev P."/>
            <person name="Mahmoud A."/>
            <person name="Hajiyev E."/>
            <person name="Babayeva S."/>
            <person name="Izzatullayeva V."/>
            <person name="Mammadov A."/>
            <person name="Mammadov A."/>
            <person name="Sharifova S."/>
            <person name="Ojaghi J."/>
            <person name="Eynullazada K."/>
            <person name="Bayramov B."/>
            <person name="Abdulazimova A."/>
            <person name="Shahmuradov I."/>
        </authorList>
    </citation>
    <scope>NUCLEOTIDE SEQUENCE [LARGE SCALE GENOMIC DNA]</scope>
    <source>
        <strain evidence="3">cv. AG2017</strain>
        <tissue evidence="2">Leaf</tissue>
    </source>
</reference>
<keyword evidence="3" id="KW-1185">Reference proteome</keyword>
<organism evidence="2 3">
    <name type="scientific">Punica granatum</name>
    <name type="common">Pomegranate</name>
    <dbReference type="NCBI Taxonomy" id="22663"/>
    <lineage>
        <taxon>Eukaryota</taxon>
        <taxon>Viridiplantae</taxon>
        <taxon>Streptophyta</taxon>
        <taxon>Embryophyta</taxon>
        <taxon>Tracheophyta</taxon>
        <taxon>Spermatophyta</taxon>
        <taxon>Magnoliopsida</taxon>
        <taxon>eudicotyledons</taxon>
        <taxon>Gunneridae</taxon>
        <taxon>Pentapetalae</taxon>
        <taxon>rosids</taxon>
        <taxon>malvids</taxon>
        <taxon>Myrtales</taxon>
        <taxon>Lythraceae</taxon>
        <taxon>Punica</taxon>
    </lineage>
</organism>
<evidence type="ECO:0000313" key="3">
    <source>
        <dbReference type="Proteomes" id="UP000233551"/>
    </source>
</evidence>
<feature type="region of interest" description="Disordered" evidence="1">
    <location>
        <begin position="1"/>
        <end position="100"/>
    </location>
</feature>
<proteinExistence type="predicted"/>
<accession>A0A2I0IID8</accession>
<feature type="compositionally biased region" description="Basic and acidic residues" evidence="1">
    <location>
        <begin position="40"/>
        <end position="58"/>
    </location>
</feature>